<keyword evidence="8" id="KW-1185">Reference proteome</keyword>
<dbReference type="Pfam" id="PF02826">
    <property type="entry name" value="2-Hacid_dh_C"/>
    <property type="match status" value="1"/>
</dbReference>
<reference evidence="7 8" key="1">
    <citation type="submission" date="2017-12" db="EMBL/GenBank/DDBJ databases">
        <title>Kangiella profundi FT102 completed genome.</title>
        <authorList>
            <person name="Xu J."/>
            <person name="Wang J."/>
            <person name="Lu Y."/>
        </authorList>
    </citation>
    <scope>NUCLEOTIDE SEQUENCE [LARGE SCALE GENOMIC DNA]</scope>
    <source>
        <strain evidence="7 8">FT102</strain>
    </source>
</reference>
<proteinExistence type="inferred from homology"/>
<evidence type="ECO:0000313" key="8">
    <source>
        <dbReference type="Proteomes" id="UP000232693"/>
    </source>
</evidence>
<dbReference type="PANTHER" id="PTHR43761:SF1">
    <property type="entry name" value="D-ISOMER SPECIFIC 2-HYDROXYACID DEHYDROGENASE CATALYTIC DOMAIN-CONTAINING PROTEIN-RELATED"/>
    <property type="match status" value="1"/>
</dbReference>
<dbReference type="RefSeq" id="WP_106645739.1">
    <property type="nucleotide sequence ID" value="NZ_BMGO01000001.1"/>
</dbReference>
<evidence type="ECO:0000313" key="7">
    <source>
        <dbReference type="EMBL" id="AUD77817.1"/>
    </source>
</evidence>
<dbReference type="Proteomes" id="UP000232693">
    <property type="component" value="Chromosome"/>
</dbReference>
<feature type="domain" description="D-isomer specific 2-hydroxyacid dehydrogenase catalytic" evidence="5">
    <location>
        <begin position="36"/>
        <end position="318"/>
    </location>
</feature>
<dbReference type="InterPro" id="IPR050418">
    <property type="entry name" value="D-iso_2-hydroxyacid_DH_PdxB"/>
</dbReference>
<dbReference type="KEGG" id="kpd:CW740_00625"/>
<dbReference type="InterPro" id="IPR029753">
    <property type="entry name" value="D-isomer_DH_CS"/>
</dbReference>
<dbReference type="PROSITE" id="PS00671">
    <property type="entry name" value="D_2_HYDROXYACID_DH_3"/>
    <property type="match status" value="1"/>
</dbReference>
<evidence type="ECO:0000256" key="1">
    <source>
        <dbReference type="ARBA" id="ARBA00005854"/>
    </source>
</evidence>
<evidence type="ECO:0000256" key="2">
    <source>
        <dbReference type="ARBA" id="ARBA00023002"/>
    </source>
</evidence>
<organism evidence="7 8">
    <name type="scientific">Kangiella profundi</name>
    <dbReference type="NCBI Taxonomy" id="1561924"/>
    <lineage>
        <taxon>Bacteria</taxon>
        <taxon>Pseudomonadati</taxon>
        <taxon>Pseudomonadota</taxon>
        <taxon>Gammaproteobacteria</taxon>
        <taxon>Kangiellales</taxon>
        <taxon>Kangiellaceae</taxon>
        <taxon>Kangiella</taxon>
    </lineage>
</organism>
<comment type="similarity">
    <text evidence="1 4">Belongs to the D-isomer specific 2-hydroxyacid dehydrogenase family.</text>
</comment>
<evidence type="ECO:0000259" key="5">
    <source>
        <dbReference type="Pfam" id="PF00389"/>
    </source>
</evidence>
<dbReference type="InterPro" id="IPR006140">
    <property type="entry name" value="D-isomer_DH_NAD-bd"/>
</dbReference>
<sequence length="320" mass="35373">MRAVFLDADTLGQWQDSDHQKAKVDLSPLTSCFDECKLYGLTSPEQRLERCQDADVIITNKVVIDRELMDQLPNLKAIQLAATGMNNIDLEAAKEKGIQCFNVADYSTFAVAQLTMQFILNFATRASDHFNLTRQGAWQESRMFTLTDFPTMEVADKTLVLIGYGNIAQQVEALAKAFGMRVLIANIPGRPMRENQVPLHTALPQANFVSIHCPLTKETKELVNKDFIDLMKTGSFIINTARGPIINEQDLADALKSGKLAGAGLDVLSVEPPSPDNPLLQNDVPSTCITPHIAWASHEAKIRLIDGMAENMKNFIASNQ</sequence>
<evidence type="ECO:0000256" key="4">
    <source>
        <dbReference type="RuleBase" id="RU003719"/>
    </source>
</evidence>
<feature type="domain" description="D-isomer specific 2-hydroxyacid dehydrogenase NAD-binding" evidence="6">
    <location>
        <begin position="118"/>
        <end position="294"/>
    </location>
</feature>
<dbReference type="Gene3D" id="3.40.50.720">
    <property type="entry name" value="NAD(P)-binding Rossmann-like Domain"/>
    <property type="match status" value="2"/>
</dbReference>
<protein>
    <submittedName>
        <fullName evidence="7">Hydroxyacid dehydrogenase</fullName>
    </submittedName>
</protein>
<dbReference type="OrthoDB" id="9805416at2"/>
<dbReference type="GO" id="GO:0016616">
    <property type="term" value="F:oxidoreductase activity, acting on the CH-OH group of donors, NAD or NADP as acceptor"/>
    <property type="evidence" value="ECO:0007669"/>
    <property type="project" value="InterPro"/>
</dbReference>
<dbReference type="EMBL" id="CP025120">
    <property type="protein sequence ID" value="AUD77817.1"/>
    <property type="molecule type" value="Genomic_DNA"/>
</dbReference>
<dbReference type="SUPFAM" id="SSF52283">
    <property type="entry name" value="Formate/glycerate dehydrogenase catalytic domain-like"/>
    <property type="match status" value="1"/>
</dbReference>
<dbReference type="PROSITE" id="PS00670">
    <property type="entry name" value="D_2_HYDROXYACID_DH_2"/>
    <property type="match status" value="1"/>
</dbReference>
<name>A0A2K9A8S9_9GAMM</name>
<dbReference type="AlphaFoldDB" id="A0A2K9A8S9"/>
<dbReference type="CDD" id="cd12162">
    <property type="entry name" value="2-Hacid_dh_4"/>
    <property type="match status" value="1"/>
</dbReference>
<keyword evidence="2 4" id="KW-0560">Oxidoreductase</keyword>
<keyword evidence="3" id="KW-0520">NAD</keyword>
<dbReference type="InterPro" id="IPR006139">
    <property type="entry name" value="D-isomer_2_OHA_DH_cat_dom"/>
</dbReference>
<gene>
    <name evidence="7" type="ORF">CW740_00625</name>
</gene>
<accession>A0A2K9A8S9</accession>
<dbReference type="SUPFAM" id="SSF51735">
    <property type="entry name" value="NAD(P)-binding Rossmann-fold domains"/>
    <property type="match status" value="1"/>
</dbReference>
<dbReference type="PANTHER" id="PTHR43761">
    <property type="entry name" value="D-ISOMER SPECIFIC 2-HYDROXYACID DEHYDROGENASE FAMILY PROTEIN (AFU_ORTHOLOGUE AFUA_1G13630)"/>
    <property type="match status" value="1"/>
</dbReference>
<evidence type="ECO:0000256" key="3">
    <source>
        <dbReference type="ARBA" id="ARBA00023027"/>
    </source>
</evidence>
<evidence type="ECO:0000259" key="6">
    <source>
        <dbReference type="Pfam" id="PF02826"/>
    </source>
</evidence>
<dbReference type="InterPro" id="IPR036291">
    <property type="entry name" value="NAD(P)-bd_dom_sf"/>
</dbReference>
<dbReference type="Pfam" id="PF00389">
    <property type="entry name" value="2-Hacid_dh"/>
    <property type="match status" value="1"/>
</dbReference>
<dbReference type="GO" id="GO:0051287">
    <property type="term" value="F:NAD binding"/>
    <property type="evidence" value="ECO:0007669"/>
    <property type="project" value="InterPro"/>
</dbReference>